<keyword evidence="10" id="KW-1185">Reference proteome</keyword>
<comment type="caution">
    <text evidence="9">The sequence shown here is derived from an EMBL/GenBank/DDBJ whole genome shotgun (WGS) entry which is preliminary data.</text>
</comment>
<dbReference type="PROSITE" id="PS00389">
    <property type="entry name" value="ATPASE_DELTA"/>
    <property type="match status" value="1"/>
</dbReference>
<evidence type="ECO:0000256" key="3">
    <source>
        <dbReference type="ARBA" id="ARBA00022781"/>
    </source>
</evidence>
<dbReference type="GO" id="GO:0045259">
    <property type="term" value="C:proton-transporting ATP synthase complex"/>
    <property type="evidence" value="ECO:0007669"/>
    <property type="project" value="UniProtKB-KW"/>
</dbReference>
<protein>
    <recommendedName>
        <fullName evidence="8">ATP synthase subunit delta</fullName>
    </recommendedName>
    <alternativeName>
        <fullName evidence="8">ATP synthase F(1) sector subunit delta</fullName>
    </alternativeName>
    <alternativeName>
        <fullName evidence="8">F-type ATPase subunit delta</fullName>
        <shortName evidence="8">F-ATPase subunit delta</shortName>
    </alternativeName>
</protein>
<dbReference type="NCBIfam" id="NF004403">
    <property type="entry name" value="PRK05758.2-4"/>
    <property type="match status" value="1"/>
</dbReference>
<evidence type="ECO:0000256" key="7">
    <source>
        <dbReference type="ARBA" id="ARBA00023310"/>
    </source>
</evidence>
<comment type="function">
    <text evidence="8">This protein is part of the stalk that links CF(0) to CF(1). It either transmits conformational changes from CF(0) to CF(1) or is implicated in proton conduction.</text>
</comment>
<evidence type="ECO:0000256" key="2">
    <source>
        <dbReference type="ARBA" id="ARBA00022448"/>
    </source>
</evidence>
<keyword evidence="5 8" id="KW-0472">Membrane</keyword>
<reference evidence="9 10" key="1">
    <citation type="submission" date="2020-07" db="EMBL/GenBank/DDBJ databases">
        <authorList>
            <person name="Feng H."/>
        </authorList>
    </citation>
    <scope>NUCLEOTIDE SEQUENCE [LARGE SCALE GENOMIC DNA]</scope>
    <source>
        <strain evidence="10">s-10</strain>
    </source>
</reference>
<evidence type="ECO:0000256" key="1">
    <source>
        <dbReference type="ARBA" id="ARBA00004370"/>
    </source>
</evidence>
<dbReference type="PRINTS" id="PR00125">
    <property type="entry name" value="ATPASEDELTA"/>
</dbReference>
<keyword evidence="2 8" id="KW-0813">Transport</keyword>
<proteinExistence type="inferred from homology"/>
<keyword evidence="8" id="KW-1003">Cell membrane</keyword>
<dbReference type="AlphaFoldDB" id="A0A7W1WTZ2"/>
<comment type="similarity">
    <text evidence="8">Belongs to the ATPase delta chain family.</text>
</comment>
<comment type="subcellular location">
    <subcellularLocation>
        <location evidence="8">Cell membrane</location>
        <topology evidence="8">Peripheral membrane protein</topology>
    </subcellularLocation>
    <subcellularLocation>
        <location evidence="1">Membrane</location>
    </subcellularLocation>
</comment>
<gene>
    <name evidence="8" type="primary">atpH</name>
    <name evidence="9" type="ORF">H1191_16835</name>
</gene>
<comment type="function">
    <text evidence="8">F(1)F(0) ATP synthase produces ATP from ADP in the presence of a proton or sodium gradient. F-type ATPases consist of two structural domains, F(1) containing the extramembraneous catalytic core and F(0) containing the membrane proton channel, linked together by a central stalk and a peripheral stalk. During catalysis, ATP synthesis in the catalytic domain of F(1) is coupled via a rotary mechanism of the central stalk subunits to proton translocation.</text>
</comment>
<keyword evidence="3 8" id="KW-0375">Hydrogen ion transport</keyword>
<dbReference type="NCBIfam" id="TIGR01145">
    <property type="entry name" value="ATP_synt_delta"/>
    <property type="match status" value="1"/>
</dbReference>
<evidence type="ECO:0000313" key="9">
    <source>
        <dbReference type="EMBL" id="MBA4495958.1"/>
    </source>
</evidence>
<dbReference type="SUPFAM" id="SSF47928">
    <property type="entry name" value="N-terminal domain of the delta subunit of the F1F0-ATP synthase"/>
    <property type="match status" value="1"/>
</dbReference>
<organism evidence="9 10">
    <name type="scientific">Paenactinomyces guangxiensis</name>
    <dbReference type="NCBI Taxonomy" id="1490290"/>
    <lineage>
        <taxon>Bacteria</taxon>
        <taxon>Bacillati</taxon>
        <taxon>Bacillota</taxon>
        <taxon>Bacilli</taxon>
        <taxon>Bacillales</taxon>
        <taxon>Thermoactinomycetaceae</taxon>
        <taxon>Paenactinomyces</taxon>
    </lineage>
</organism>
<evidence type="ECO:0000256" key="8">
    <source>
        <dbReference type="HAMAP-Rule" id="MF_01416"/>
    </source>
</evidence>
<dbReference type="EMBL" id="JACEIQ010000021">
    <property type="protein sequence ID" value="MBA4495958.1"/>
    <property type="molecule type" value="Genomic_DNA"/>
</dbReference>
<keyword evidence="4 8" id="KW-0406">Ion transport</keyword>
<sequence length="181" mass="20326">MSGSVVAKRYAKAMFEVAMEKNLLDQVETELTQIVETFSASPELMEWFSHPNTDSAQKKELFSTLFKELNEITQNLLFLLADRHREGYIGEIAAEYKELANEARGVAEAIVTSATPLTEEDKQQLTEVFQQMVGKTIHINNVVDSDILGGVIVQIGDRLYDGSLKTKLVRFQERLKGSRVG</sequence>
<dbReference type="GO" id="GO:0005886">
    <property type="term" value="C:plasma membrane"/>
    <property type="evidence" value="ECO:0007669"/>
    <property type="project" value="UniProtKB-SubCell"/>
</dbReference>
<dbReference type="PANTHER" id="PTHR11910">
    <property type="entry name" value="ATP SYNTHASE DELTA CHAIN"/>
    <property type="match status" value="1"/>
</dbReference>
<dbReference type="InterPro" id="IPR026015">
    <property type="entry name" value="ATP_synth_OSCP/delta_N_sf"/>
</dbReference>
<evidence type="ECO:0000256" key="4">
    <source>
        <dbReference type="ARBA" id="ARBA00023065"/>
    </source>
</evidence>
<dbReference type="Proteomes" id="UP000535491">
    <property type="component" value="Unassembled WGS sequence"/>
</dbReference>
<dbReference type="RefSeq" id="WP_181753945.1">
    <property type="nucleotide sequence ID" value="NZ_JACEIQ010000021.1"/>
</dbReference>
<dbReference type="Pfam" id="PF00213">
    <property type="entry name" value="OSCP"/>
    <property type="match status" value="1"/>
</dbReference>
<dbReference type="InterPro" id="IPR000711">
    <property type="entry name" value="ATPase_OSCP/dsu"/>
</dbReference>
<dbReference type="InterPro" id="IPR020781">
    <property type="entry name" value="ATPase_OSCP/d_CS"/>
</dbReference>
<evidence type="ECO:0000256" key="6">
    <source>
        <dbReference type="ARBA" id="ARBA00023196"/>
    </source>
</evidence>
<keyword evidence="7 8" id="KW-0066">ATP synthesis</keyword>
<dbReference type="Gene3D" id="1.10.520.20">
    <property type="entry name" value="N-terminal domain of the delta subunit of the F1F0-ATP synthase"/>
    <property type="match status" value="1"/>
</dbReference>
<evidence type="ECO:0000313" key="10">
    <source>
        <dbReference type="Proteomes" id="UP000535491"/>
    </source>
</evidence>
<dbReference type="NCBIfam" id="NF004402">
    <property type="entry name" value="PRK05758.2-2"/>
    <property type="match status" value="1"/>
</dbReference>
<dbReference type="HAMAP" id="MF_01416">
    <property type="entry name" value="ATP_synth_delta_bact"/>
    <property type="match status" value="1"/>
</dbReference>
<keyword evidence="6 8" id="KW-0139">CF(1)</keyword>
<dbReference type="GO" id="GO:0046933">
    <property type="term" value="F:proton-transporting ATP synthase activity, rotational mechanism"/>
    <property type="evidence" value="ECO:0007669"/>
    <property type="project" value="UniProtKB-UniRule"/>
</dbReference>
<evidence type="ECO:0000256" key="5">
    <source>
        <dbReference type="ARBA" id="ARBA00023136"/>
    </source>
</evidence>
<accession>A0A7W1WTZ2</accession>
<name>A0A7W1WTZ2_9BACL</name>